<keyword evidence="1" id="KW-1133">Transmembrane helix</keyword>
<evidence type="ECO:0000313" key="3">
    <source>
        <dbReference type="Proteomes" id="UP000823775"/>
    </source>
</evidence>
<feature type="non-terminal residue" evidence="2">
    <location>
        <position position="86"/>
    </location>
</feature>
<name>A0ABS8TJW6_DATST</name>
<feature type="non-terminal residue" evidence="2">
    <location>
        <position position="1"/>
    </location>
</feature>
<reference evidence="2 3" key="1">
    <citation type="journal article" date="2021" name="BMC Genomics">
        <title>Datura genome reveals duplications of psychoactive alkaloid biosynthetic genes and high mutation rate following tissue culture.</title>
        <authorList>
            <person name="Rajewski A."/>
            <person name="Carter-House D."/>
            <person name="Stajich J."/>
            <person name="Litt A."/>
        </authorList>
    </citation>
    <scope>NUCLEOTIDE SEQUENCE [LARGE SCALE GENOMIC DNA]</scope>
    <source>
        <strain evidence="2">AR-01</strain>
    </source>
</reference>
<keyword evidence="3" id="KW-1185">Reference proteome</keyword>
<keyword evidence="1" id="KW-0472">Membrane</keyword>
<protein>
    <submittedName>
        <fullName evidence="2">Uncharacterized protein</fullName>
    </submittedName>
</protein>
<evidence type="ECO:0000256" key="1">
    <source>
        <dbReference type="SAM" id="Phobius"/>
    </source>
</evidence>
<evidence type="ECO:0000313" key="2">
    <source>
        <dbReference type="EMBL" id="MCD7471817.1"/>
    </source>
</evidence>
<dbReference type="Proteomes" id="UP000823775">
    <property type="component" value="Unassembled WGS sequence"/>
</dbReference>
<proteinExistence type="predicted"/>
<feature type="transmembrane region" description="Helical" evidence="1">
    <location>
        <begin position="56"/>
        <end position="74"/>
    </location>
</feature>
<comment type="caution">
    <text evidence="2">The sequence shown here is derived from an EMBL/GenBank/DDBJ whole genome shotgun (WGS) entry which is preliminary data.</text>
</comment>
<feature type="transmembrane region" description="Helical" evidence="1">
    <location>
        <begin position="20"/>
        <end position="44"/>
    </location>
</feature>
<dbReference type="EMBL" id="JACEIK010001728">
    <property type="protein sequence ID" value="MCD7471817.1"/>
    <property type="molecule type" value="Genomic_DNA"/>
</dbReference>
<keyword evidence="1" id="KW-0812">Transmembrane</keyword>
<sequence length="86" mass="9080">IPNPNLVSLFGSPFTESSPVATLPLFCPATCLLLEVSLLIISLVEEILVSTNGGGWIDLAVLFTLLTLIVSSQTCVEATGWLKPHG</sequence>
<organism evidence="2 3">
    <name type="scientific">Datura stramonium</name>
    <name type="common">Jimsonweed</name>
    <name type="synonym">Common thornapple</name>
    <dbReference type="NCBI Taxonomy" id="4076"/>
    <lineage>
        <taxon>Eukaryota</taxon>
        <taxon>Viridiplantae</taxon>
        <taxon>Streptophyta</taxon>
        <taxon>Embryophyta</taxon>
        <taxon>Tracheophyta</taxon>
        <taxon>Spermatophyta</taxon>
        <taxon>Magnoliopsida</taxon>
        <taxon>eudicotyledons</taxon>
        <taxon>Gunneridae</taxon>
        <taxon>Pentapetalae</taxon>
        <taxon>asterids</taxon>
        <taxon>lamiids</taxon>
        <taxon>Solanales</taxon>
        <taxon>Solanaceae</taxon>
        <taxon>Solanoideae</taxon>
        <taxon>Datureae</taxon>
        <taxon>Datura</taxon>
    </lineage>
</organism>
<accession>A0ABS8TJW6</accession>
<gene>
    <name evidence="2" type="ORF">HAX54_012493</name>
</gene>